<feature type="region of interest" description="Disordered" evidence="1">
    <location>
        <begin position="39"/>
        <end position="94"/>
    </location>
</feature>
<sequence length="121" mass="13044">MVTLSKGTLKVTIIEGAHGHIFEGYKSFGRDVANTNETGLDGDLRHGQTGVTQSHTHGQTGVTQRTPHGQTGVTQSWADGRYAKPKPSAAGIRRSRMTVHQIRVDIDCASNQCGHASQRHS</sequence>
<evidence type="ECO:0000256" key="1">
    <source>
        <dbReference type="SAM" id="MobiDB-lite"/>
    </source>
</evidence>
<reference evidence="2" key="1">
    <citation type="submission" date="2015-10" db="EMBL/GenBank/DDBJ databases">
        <title>Daphnia magna gene sets from two clonal populations assembled and annotated with EvidentialGene.</title>
        <authorList>
            <person name="Gilbert D."/>
            <person name="Podicheti R."/>
            <person name="Orsini L."/>
            <person name="Colbourne J."/>
            <person name="Pfrender M."/>
        </authorList>
    </citation>
    <scope>NUCLEOTIDE SEQUENCE</scope>
</reference>
<evidence type="ECO:0000313" key="2">
    <source>
        <dbReference type="EMBL" id="JAI81596.1"/>
    </source>
</evidence>
<dbReference type="AlphaFoldDB" id="A0A0P6BLX4"/>
<proteinExistence type="predicted"/>
<feature type="compositionally biased region" description="Polar residues" evidence="1">
    <location>
        <begin position="49"/>
        <end position="77"/>
    </location>
</feature>
<accession>A0A0P6BLX4</accession>
<protein>
    <submittedName>
        <fullName evidence="2">Uncharacterized protein</fullName>
    </submittedName>
</protein>
<name>A0A0P6BLX4_9CRUS</name>
<dbReference type="EMBL" id="GDIP01241805">
    <property type="protein sequence ID" value="JAI81596.1"/>
    <property type="molecule type" value="Transcribed_RNA"/>
</dbReference>
<reference evidence="2" key="2">
    <citation type="submission" date="2015-10" db="EMBL/GenBank/DDBJ databases">
        <authorList>
            <person name="Gilbert D.G."/>
        </authorList>
    </citation>
    <scope>NUCLEOTIDE SEQUENCE</scope>
</reference>
<organism evidence="2">
    <name type="scientific">Daphnia magna</name>
    <dbReference type="NCBI Taxonomy" id="35525"/>
    <lineage>
        <taxon>Eukaryota</taxon>
        <taxon>Metazoa</taxon>
        <taxon>Ecdysozoa</taxon>
        <taxon>Arthropoda</taxon>
        <taxon>Crustacea</taxon>
        <taxon>Branchiopoda</taxon>
        <taxon>Diplostraca</taxon>
        <taxon>Cladocera</taxon>
        <taxon>Anomopoda</taxon>
        <taxon>Daphniidae</taxon>
        <taxon>Daphnia</taxon>
    </lineage>
</organism>